<dbReference type="STRING" id="1798542.A3F54_04745"/>
<proteinExistence type="predicted"/>
<comment type="caution">
    <text evidence="3">The sequence shown here is derived from an EMBL/GenBank/DDBJ whole genome shotgun (WGS) entry which is preliminary data.</text>
</comment>
<dbReference type="EMBL" id="MHKD01000041">
    <property type="protein sequence ID" value="OGY81850.1"/>
    <property type="molecule type" value="Genomic_DNA"/>
</dbReference>
<reference evidence="3 4" key="1">
    <citation type="journal article" date="2016" name="Nat. Commun.">
        <title>Thousands of microbial genomes shed light on interconnected biogeochemical processes in an aquifer system.</title>
        <authorList>
            <person name="Anantharaman K."/>
            <person name="Brown C.T."/>
            <person name="Hug L.A."/>
            <person name="Sharon I."/>
            <person name="Castelle C.J."/>
            <person name="Probst A.J."/>
            <person name="Thomas B.C."/>
            <person name="Singh A."/>
            <person name="Wilkins M.J."/>
            <person name="Karaoz U."/>
            <person name="Brodie E.L."/>
            <person name="Williams K.H."/>
            <person name="Hubbard S.S."/>
            <person name="Banfield J.F."/>
        </authorList>
    </citation>
    <scope>NUCLEOTIDE SEQUENCE [LARGE SCALE GENOMIC DNA]</scope>
</reference>
<keyword evidence="2" id="KW-1133">Transmembrane helix</keyword>
<gene>
    <name evidence="3" type="ORF">A3F54_04745</name>
</gene>
<dbReference type="Proteomes" id="UP000176952">
    <property type="component" value="Unassembled WGS sequence"/>
</dbReference>
<accession>A0A1G2B0X1</accession>
<evidence type="ECO:0000256" key="1">
    <source>
        <dbReference type="SAM" id="MobiDB-lite"/>
    </source>
</evidence>
<evidence type="ECO:0000313" key="4">
    <source>
        <dbReference type="Proteomes" id="UP000176952"/>
    </source>
</evidence>
<protein>
    <submittedName>
        <fullName evidence="3">Uncharacterized protein</fullName>
    </submittedName>
</protein>
<sequence>MNEPMNENFSKSDLDRLEEYIDDLNHGRSSDVFEKIQDKELLGVLKAARDMKARAADDEIDQAFSRNLRNQILQEAKGQEREVHQTGSGRLWRWFGFTLGTVGIMAAVLGVALVVTDQKNTSGTVTTVKNTNTKNENVNQPAVTDNNQNTNGTVNRNQGTEIVQITNSDTPENQTNTNTTVLPDGTETLAIAGGENIEDDVVAASSVEIPIGSYELTQAEISIDVASIESTVNEVDQWIADPVYAQLEQDTSQIKL</sequence>
<feature type="region of interest" description="Disordered" evidence="1">
    <location>
        <begin position="126"/>
        <end position="155"/>
    </location>
</feature>
<feature type="transmembrane region" description="Helical" evidence="2">
    <location>
        <begin position="91"/>
        <end position="115"/>
    </location>
</feature>
<evidence type="ECO:0000256" key="2">
    <source>
        <dbReference type="SAM" id="Phobius"/>
    </source>
</evidence>
<name>A0A1G2B0X1_9BACT</name>
<dbReference type="AlphaFoldDB" id="A0A1G2B0X1"/>
<keyword evidence="2" id="KW-0812">Transmembrane</keyword>
<keyword evidence="2" id="KW-0472">Membrane</keyword>
<evidence type="ECO:0000313" key="3">
    <source>
        <dbReference type="EMBL" id="OGY81850.1"/>
    </source>
</evidence>
<organism evidence="3 4">
    <name type="scientific">Candidatus Kerfeldbacteria bacterium RIFCSPHIGHO2_12_FULL_48_17</name>
    <dbReference type="NCBI Taxonomy" id="1798542"/>
    <lineage>
        <taxon>Bacteria</taxon>
        <taxon>Candidatus Kerfeldiibacteriota</taxon>
    </lineage>
</organism>